<sequence length="267" mass="28800">MEGRRDSNASDDTFIDLQQLDPSPIDSPPDWDEKLPQLPSHASFGRSSTLGLSGSGHGAVYYQSFPFEPLLIGLPLVAHITSGVALRLYRRRVAEKRYSSHQPSSSLSYFSFLSPKFWPSISYTSISGYILAPLVASHTFVNRIIPLIHEGGSSGVGLGYVAHGFAKHPKLAWTTYVALVGIGAGHMVWGAAKWLNLLSRGTEKEIRRIWWSLNSIVGLVGAIWYAGGLGIVARGGAETGWVGTGNGVGSGADFYQDPDILTTQRGV</sequence>
<dbReference type="Pfam" id="PF07950">
    <property type="entry name" value="MCP1_TM"/>
    <property type="match status" value="1"/>
</dbReference>
<dbReference type="AlphaFoldDB" id="W9C1K3"/>
<dbReference type="STRING" id="1432307.W9C1K3"/>
<dbReference type="PANTHER" id="PTHR38409:SF1">
    <property type="entry name" value="MITOCHONDRIAL ADAPTER PROTEIN MCP1"/>
    <property type="match status" value="1"/>
</dbReference>
<dbReference type="GO" id="GO:0005741">
    <property type="term" value="C:mitochondrial outer membrane"/>
    <property type="evidence" value="ECO:0007669"/>
    <property type="project" value="TreeGrafter"/>
</dbReference>
<dbReference type="InterPro" id="IPR012472">
    <property type="entry name" value="MCP1_TM"/>
</dbReference>
<feature type="transmembrane region" description="Helical" evidence="2">
    <location>
        <begin position="209"/>
        <end position="232"/>
    </location>
</feature>
<dbReference type="EMBL" id="AYSA01000852">
    <property type="protein sequence ID" value="ESZ89608.1"/>
    <property type="molecule type" value="Genomic_DNA"/>
</dbReference>
<name>W9C1K3_SCLBF</name>
<keyword evidence="2" id="KW-1133">Transmembrane helix</keyword>
<evidence type="ECO:0000256" key="1">
    <source>
        <dbReference type="SAM" id="MobiDB-lite"/>
    </source>
</evidence>
<feature type="transmembrane region" description="Helical" evidence="2">
    <location>
        <begin position="70"/>
        <end position="89"/>
    </location>
</feature>
<dbReference type="Proteomes" id="UP000019487">
    <property type="component" value="Unassembled WGS sequence"/>
</dbReference>
<evidence type="ECO:0000313" key="4">
    <source>
        <dbReference type="EMBL" id="ESZ89608.1"/>
    </source>
</evidence>
<accession>W9C1K3</accession>
<gene>
    <name evidence="4" type="ORF">SBOR_10006</name>
</gene>
<dbReference type="PANTHER" id="PTHR38409">
    <property type="entry name" value="MDM10-COMPLEMENTING PROTEIN 1"/>
    <property type="match status" value="1"/>
</dbReference>
<keyword evidence="2" id="KW-0472">Membrane</keyword>
<keyword evidence="5" id="KW-1185">Reference proteome</keyword>
<feature type="region of interest" description="Disordered" evidence="1">
    <location>
        <begin position="1"/>
        <end position="38"/>
    </location>
</feature>
<reference evidence="4 5" key="1">
    <citation type="journal article" date="2014" name="Genome Announc.">
        <title>Draft genome sequence of Sclerotinia borealis, a psychrophilic plant pathogenic fungus.</title>
        <authorList>
            <person name="Mardanov A.V."/>
            <person name="Beletsky A.V."/>
            <person name="Kadnikov V.V."/>
            <person name="Ignatov A.N."/>
            <person name="Ravin N.V."/>
        </authorList>
    </citation>
    <scope>NUCLEOTIDE SEQUENCE [LARGE SCALE GENOMIC DNA]</scope>
    <source>
        <strain evidence="5">F-4157</strain>
    </source>
</reference>
<dbReference type="InterPro" id="IPR039960">
    <property type="entry name" value="MCP1"/>
</dbReference>
<evidence type="ECO:0000313" key="5">
    <source>
        <dbReference type="Proteomes" id="UP000019487"/>
    </source>
</evidence>
<evidence type="ECO:0000259" key="3">
    <source>
        <dbReference type="Pfam" id="PF07950"/>
    </source>
</evidence>
<protein>
    <recommendedName>
        <fullName evidence="3">Mitochondrial adapter protein MCP1 transmembrane domain-containing protein</fullName>
    </recommendedName>
</protein>
<evidence type="ECO:0000256" key="2">
    <source>
        <dbReference type="SAM" id="Phobius"/>
    </source>
</evidence>
<keyword evidence="2" id="KW-0812">Transmembrane</keyword>
<comment type="caution">
    <text evidence="4">The sequence shown here is derived from an EMBL/GenBank/DDBJ whole genome shotgun (WGS) entry which is preliminary data.</text>
</comment>
<proteinExistence type="predicted"/>
<dbReference type="OrthoDB" id="10259513at2759"/>
<feature type="transmembrane region" description="Helical" evidence="2">
    <location>
        <begin position="171"/>
        <end position="189"/>
    </location>
</feature>
<dbReference type="GO" id="GO:0007005">
    <property type="term" value="P:mitochondrion organization"/>
    <property type="evidence" value="ECO:0007669"/>
    <property type="project" value="TreeGrafter"/>
</dbReference>
<feature type="domain" description="Mitochondrial adapter protein MCP1 transmembrane" evidence="3">
    <location>
        <begin position="133"/>
        <end position="236"/>
    </location>
</feature>
<dbReference type="GO" id="GO:0055088">
    <property type="term" value="P:lipid homeostasis"/>
    <property type="evidence" value="ECO:0007669"/>
    <property type="project" value="InterPro"/>
</dbReference>
<organism evidence="4 5">
    <name type="scientific">Sclerotinia borealis (strain F-4128)</name>
    <dbReference type="NCBI Taxonomy" id="1432307"/>
    <lineage>
        <taxon>Eukaryota</taxon>
        <taxon>Fungi</taxon>
        <taxon>Dikarya</taxon>
        <taxon>Ascomycota</taxon>
        <taxon>Pezizomycotina</taxon>
        <taxon>Leotiomycetes</taxon>
        <taxon>Helotiales</taxon>
        <taxon>Sclerotiniaceae</taxon>
        <taxon>Sclerotinia</taxon>
    </lineage>
</organism>
<dbReference type="HOGENOM" id="CLU_060790_0_0_1"/>